<name>A0A516X8W0_9ACTN</name>
<dbReference type="GO" id="GO:0003995">
    <property type="term" value="F:acyl-CoA dehydrogenase activity"/>
    <property type="evidence" value="ECO:0007669"/>
    <property type="project" value="TreeGrafter"/>
</dbReference>
<dbReference type="GO" id="GO:0005737">
    <property type="term" value="C:cytoplasm"/>
    <property type="evidence" value="ECO:0007669"/>
    <property type="project" value="TreeGrafter"/>
</dbReference>
<evidence type="ECO:0000313" key="8">
    <source>
        <dbReference type="Proteomes" id="UP000317344"/>
    </source>
</evidence>
<dbReference type="SUPFAM" id="SSF47203">
    <property type="entry name" value="Acyl-CoA dehydrogenase C-terminal domain-like"/>
    <property type="match status" value="1"/>
</dbReference>
<sequence length="339" mass="35943">MERDGVPYDEQLWSSLLTTGLIDAVLPSDAGGGDAGMVGLAVILEQQGIRLGRVPLASTGTAALALARFHGADAPLLASLRRGDARIAVATADARSGFVVRRDDGRTVLTGGCPHVHMAGSCTHVLVTADDAGIERCYVVPLDRDGVTADVFDGISRTAHADIVLDRVPVGESDLLGTAADGAAPAAWVRHRYRTAVAAIVSGVCAEAIRRTAQYTSQRTQFGRPLSTNQGVALRAADAYIDTEIVRLTMLDAAWRCDVDSDPEAAVLTAAWWAKEGGVRVVHATQHLHGGMGADVDNHIHRFFLWARELDMVGGPAPLVLDELANTLRTPDPREAVRP</sequence>
<dbReference type="GO" id="GO:0050660">
    <property type="term" value="F:flavin adenine dinucleotide binding"/>
    <property type="evidence" value="ECO:0007669"/>
    <property type="project" value="InterPro"/>
</dbReference>
<dbReference type="OrthoDB" id="4319499at2"/>
<dbReference type="Pfam" id="PF00441">
    <property type="entry name" value="Acyl-CoA_dh_1"/>
    <property type="match status" value="1"/>
</dbReference>
<evidence type="ECO:0000256" key="2">
    <source>
        <dbReference type="ARBA" id="ARBA00009347"/>
    </source>
</evidence>
<organism evidence="7 8">
    <name type="scientific">Tomitella fengzijianii</name>
    <dbReference type="NCBI Taxonomy" id="2597660"/>
    <lineage>
        <taxon>Bacteria</taxon>
        <taxon>Bacillati</taxon>
        <taxon>Actinomycetota</taxon>
        <taxon>Actinomycetes</taxon>
        <taxon>Mycobacteriales</taxon>
        <taxon>Tomitella</taxon>
    </lineage>
</organism>
<dbReference type="PANTHER" id="PTHR48083:SF2">
    <property type="entry name" value="MEDIUM-CHAIN SPECIFIC ACYL-COA DEHYDROGENASE, MITOCHONDRIAL"/>
    <property type="match status" value="1"/>
</dbReference>
<dbReference type="Gene3D" id="1.20.140.10">
    <property type="entry name" value="Butyryl-CoA Dehydrogenase, subunit A, domain 3"/>
    <property type="match status" value="1"/>
</dbReference>
<dbReference type="InterPro" id="IPR037069">
    <property type="entry name" value="AcylCoA_DH/ox_N_sf"/>
</dbReference>
<evidence type="ECO:0000256" key="5">
    <source>
        <dbReference type="ARBA" id="ARBA00023002"/>
    </source>
</evidence>
<dbReference type="InterPro" id="IPR050741">
    <property type="entry name" value="Acyl-CoA_dehydrogenase"/>
</dbReference>
<dbReference type="InterPro" id="IPR009075">
    <property type="entry name" value="AcylCo_DH/oxidase_C"/>
</dbReference>
<evidence type="ECO:0000313" key="7">
    <source>
        <dbReference type="EMBL" id="QDQ99472.1"/>
    </source>
</evidence>
<keyword evidence="3" id="KW-0285">Flavoprotein</keyword>
<reference evidence="7 8" key="2">
    <citation type="submission" date="2019-07" db="EMBL/GenBank/DDBJ databases">
        <authorList>
            <person name="Huang Y."/>
        </authorList>
    </citation>
    <scope>NUCLEOTIDE SEQUENCE [LARGE SCALE GENOMIC DNA]</scope>
    <source>
        <strain evidence="7 8">HY188</strain>
    </source>
</reference>
<keyword evidence="5" id="KW-0560">Oxidoreductase</keyword>
<dbReference type="InterPro" id="IPR036250">
    <property type="entry name" value="AcylCo_DH-like_C"/>
</dbReference>
<comment type="cofactor">
    <cofactor evidence="1">
        <name>FAD</name>
        <dbReference type="ChEBI" id="CHEBI:57692"/>
    </cofactor>
</comment>
<dbReference type="GO" id="GO:0033539">
    <property type="term" value="P:fatty acid beta-oxidation using acyl-CoA dehydrogenase"/>
    <property type="evidence" value="ECO:0007669"/>
    <property type="project" value="TreeGrafter"/>
</dbReference>
<evidence type="ECO:0000256" key="3">
    <source>
        <dbReference type="ARBA" id="ARBA00022630"/>
    </source>
</evidence>
<evidence type="ECO:0000256" key="1">
    <source>
        <dbReference type="ARBA" id="ARBA00001974"/>
    </source>
</evidence>
<reference evidence="7 8" key="1">
    <citation type="submission" date="2019-07" db="EMBL/GenBank/DDBJ databases">
        <title>Tomitella cavernea sp. nov., an actinomycete isolated from soil.</title>
        <authorList>
            <person name="Cheng J."/>
        </authorList>
    </citation>
    <scope>NUCLEOTIDE SEQUENCE [LARGE SCALE GENOMIC DNA]</scope>
    <source>
        <strain evidence="7 8">HY188</strain>
    </source>
</reference>
<dbReference type="Proteomes" id="UP000317344">
    <property type="component" value="Chromosome"/>
</dbReference>
<proteinExistence type="inferred from homology"/>
<evidence type="ECO:0000256" key="4">
    <source>
        <dbReference type="ARBA" id="ARBA00022827"/>
    </source>
</evidence>
<feature type="domain" description="Acyl-CoA dehydrogenase/oxidase C-terminal" evidence="6">
    <location>
        <begin position="191"/>
        <end position="317"/>
    </location>
</feature>
<dbReference type="PANTHER" id="PTHR48083">
    <property type="entry name" value="MEDIUM-CHAIN SPECIFIC ACYL-COA DEHYDROGENASE, MITOCHONDRIAL-RELATED"/>
    <property type="match status" value="1"/>
</dbReference>
<dbReference type="KEGG" id="toy:FO059_17510"/>
<accession>A0A516X8W0</accession>
<comment type="similarity">
    <text evidence="2">Belongs to the acyl-CoA dehydrogenase family.</text>
</comment>
<gene>
    <name evidence="7" type="ORF">FO059_17510</name>
</gene>
<dbReference type="Gene3D" id="1.10.540.10">
    <property type="entry name" value="Acyl-CoA dehydrogenase/oxidase, N-terminal domain"/>
    <property type="match status" value="1"/>
</dbReference>
<dbReference type="EMBL" id="CP041765">
    <property type="protein sequence ID" value="QDQ99472.1"/>
    <property type="molecule type" value="Genomic_DNA"/>
</dbReference>
<dbReference type="AlphaFoldDB" id="A0A516X8W0"/>
<dbReference type="InterPro" id="IPR009100">
    <property type="entry name" value="AcylCoA_DH/oxidase_NM_dom_sf"/>
</dbReference>
<keyword evidence="4" id="KW-0274">FAD</keyword>
<evidence type="ECO:0000259" key="6">
    <source>
        <dbReference type="Pfam" id="PF00441"/>
    </source>
</evidence>
<keyword evidence="8" id="KW-1185">Reference proteome</keyword>
<protein>
    <submittedName>
        <fullName evidence="7">Acyl-CoA dehydrogenase</fullName>
    </submittedName>
</protein>
<dbReference type="SUPFAM" id="SSF56645">
    <property type="entry name" value="Acyl-CoA dehydrogenase NM domain-like"/>
    <property type="match status" value="1"/>
</dbReference>